<organism evidence="7 8">
    <name type="scientific">Corynebacterium curieae</name>
    <dbReference type="NCBI Taxonomy" id="2913500"/>
    <lineage>
        <taxon>Bacteria</taxon>
        <taxon>Bacillati</taxon>
        <taxon>Actinomycetota</taxon>
        <taxon>Actinomycetes</taxon>
        <taxon>Mycobacteriales</taxon>
        <taxon>Corynebacteriaceae</taxon>
        <taxon>Corynebacterium</taxon>
    </lineage>
</organism>
<dbReference type="PIRSF" id="PIRSF000446">
    <property type="entry name" value="Mct"/>
    <property type="match status" value="1"/>
</dbReference>
<feature type="active site" evidence="5">
    <location>
        <position position="195"/>
    </location>
</feature>
<accession>A0A9X3MEN8</accession>
<dbReference type="GO" id="GO:0005829">
    <property type="term" value="C:cytosol"/>
    <property type="evidence" value="ECO:0007669"/>
    <property type="project" value="TreeGrafter"/>
</dbReference>
<dbReference type="RefSeq" id="WP_269947075.1">
    <property type="nucleotide sequence ID" value="NZ_JAKMUU010000009.1"/>
</dbReference>
<dbReference type="EC" id="2.3.1.39" evidence="4"/>
<proteinExistence type="inferred from homology"/>
<evidence type="ECO:0000313" key="8">
    <source>
        <dbReference type="Proteomes" id="UP001146430"/>
    </source>
</evidence>
<reference evidence="7" key="1">
    <citation type="submission" date="2022-02" db="EMBL/GenBank/DDBJ databases">
        <title>Corynebacterium sp. from urogenital microbiome.</title>
        <authorList>
            <person name="Cappelli E.A."/>
            <person name="Ribeiro T.G."/>
            <person name="Peixe L."/>
        </authorList>
    </citation>
    <scope>NUCLEOTIDE SEQUENCE</scope>
    <source>
        <strain evidence="7">C8Ua_181</strain>
    </source>
</reference>
<comment type="caution">
    <text evidence="7">The sequence shown here is derived from an EMBL/GenBank/DDBJ whole genome shotgun (WGS) entry which is preliminary data.</text>
</comment>
<dbReference type="InterPro" id="IPR016036">
    <property type="entry name" value="Malonyl_transacylase_ACP-bd"/>
</dbReference>
<dbReference type="EMBL" id="JAKMUU010000009">
    <property type="protein sequence ID" value="MCZ9307978.1"/>
    <property type="molecule type" value="Genomic_DNA"/>
</dbReference>
<dbReference type="GO" id="GO:0004314">
    <property type="term" value="F:[acyl-carrier-protein] S-malonyltransferase activity"/>
    <property type="evidence" value="ECO:0007669"/>
    <property type="project" value="UniProtKB-EC"/>
</dbReference>
<dbReference type="PANTHER" id="PTHR42681">
    <property type="entry name" value="MALONYL-COA-ACYL CARRIER PROTEIN TRANSACYLASE, MITOCHONDRIAL"/>
    <property type="match status" value="1"/>
</dbReference>
<dbReference type="InterPro" id="IPR016035">
    <property type="entry name" value="Acyl_Trfase/lysoPLipase"/>
</dbReference>
<evidence type="ECO:0000313" key="7">
    <source>
        <dbReference type="EMBL" id="MCZ9307978.1"/>
    </source>
</evidence>
<dbReference type="InterPro" id="IPR050858">
    <property type="entry name" value="Mal-CoA-ACP_Trans/PKS_FabD"/>
</dbReference>
<dbReference type="SMART" id="SM00827">
    <property type="entry name" value="PKS_AT"/>
    <property type="match status" value="1"/>
</dbReference>
<dbReference type="Proteomes" id="UP001146430">
    <property type="component" value="Unassembled WGS sequence"/>
</dbReference>
<dbReference type="Pfam" id="PF00698">
    <property type="entry name" value="Acyl_transf_1"/>
    <property type="match status" value="1"/>
</dbReference>
<dbReference type="Gene3D" id="3.30.70.250">
    <property type="entry name" value="Malonyl-CoA ACP transacylase, ACP-binding"/>
    <property type="match status" value="1"/>
</dbReference>
<sequence>MIAFVFPGQGAQYSGMGVELFDRFPQHIEVAESVLGTNVRALCNLNESQLRKTHNTQPALFLVNALNLLSLEKRGIHPRVAAGHSLGELNALASAGVFDFETGLWIASERGLCMSQVFNKQDFSGGMVAASRISDMKLVLNLVSEKFPDVDVASFNSPTQVVFAGPFDRAIKLQTWLNSSYLGRALILKVSGAFHSRYMLEAADLFRHRLESANIKFRKPQFPVFSNTTAAPFPDDPHKIKQLMVEQLTKPVLWLDTIQSIRQNRSVQFQEIGPRFILTPLIAETCSQATL</sequence>
<dbReference type="GO" id="GO:0006633">
    <property type="term" value="P:fatty acid biosynthetic process"/>
    <property type="evidence" value="ECO:0007669"/>
    <property type="project" value="TreeGrafter"/>
</dbReference>
<dbReference type="AlphaFoldDB" id="A0A9X3MEN8"/>
<evidence type="ECO:0000256" key="1">
    <source>
        <dbReference type="ARBA" id="ARBA00022679"/>
    </source>
</evidence>
<evidence type="ECO:0000256" key="4">
    <source>
        <dbReference type="PIRNR" id="PIRNR000446"/>
    </source>
</evidence>
<feature type="domain" description="Malonyl-CoA:ACP transacylase (MAT)" evidence="6">
    <location>
        <begin position="5"/>
        <end position="289"/>
    </location>
</feature>
<evidence type="ECO:0000256" key="2">
    <source>
        <dbReference type="ARBA" id="ARBA00023315"/>
    </source>
</evidence>
<feature type="active site" evidence="5">
    <location>
        <position position="85"/>
    </location>
</feature>
<dbReference type="InterPro" id="IPR024925">
    <property type="entry name" value="Malonyl_CoA-ACP_transAc"/>
</dbReference>
<dbReference type="InterPro" id="IPR001227">
    <property type="entry name" value="Ac_transferase_dom_sf"/>
</dbReference>
<evidence type="ECO:0000259" key="6">
    <source>
        <dbReference type="SMART" id="SM00827"/>
    </source>
</evidence>
<evidence type="ECO:0000256" key="5">
    <source>
        <dbReference type="PIRSR" id="PIRSR000446-1"/>
    </source>
</evidence>
<name>A0A9X3MEN8_9CORY</name>
<dbReference type="SUPFAM" id="SSF52151">
    <property type="entry name" value="FabD/lysophospholipase-like"/>
    <property type="match status" value="1"/>
</dbReference>
<dbReference type="Gene3D" id="3.40.366.10">
    <property type="entry name" value="Malonyl-Coenzyme A Acyl Carrier Protein, domain 2"/>
    <property type="match status" value="1"/>
</dbReference>
<protein>
    <recommendedName>
        <fullName evidence="4">Malonyl CoA-acyl carrier protein transacylase</fullName>
        <ecNumber evidence="4">2.3.1.39</ecNumber>
    </recommendedName>
</protein>
<dbReference type="PANTHER" id="PTHR42681:SF1">
    <property type="entry name" value="MALONYL-COA-ACYL CARRIER PROTEIN TRANSACYLASE, MITOCHONDRIAL"/>
    <property type="match status" value="1"/>
</dbReference>
<comment type="similarity">
    <text evidence="4">Belongs to the fabD family.</text>
</comment>
<dbReference type="InterPro" id="IPR014043">
    <property type="entry name" value="Acyl_transferase_dom"/>
</dbReference>
<gene>
    <name evidence="7" type="ORF">L8V01_10910</name>
</gene>
<evidence type="ECO:0000256" key="3">
    <source>
        <dbReference type="ARBA" id="ARBA00048462"/>
    </source>
</evidence>
<keyword evidence="2 4" id="KW-0012">Acyltransferase</keyword>
<comment type="catalytic activity">
    <reaction evidence="3 4">
        <text>holo-[ACP] + malonyl-CoA = malonyl-[ACP] + CoA</text>
        <dbReference type="Rhea" id="RHEA:41792"/>
        <dbReference type="Rhea" id="RHEA-COMP:9623"/>
        <dbReference type="Rhea" id="RHEA-COMP:9685"/>
        <dbReference type="ChEBI" id="CHEBI:57287"/>
        <dbReference type="ChEBI" id="CHEBI:57384"/>
        <dbReference type="ChEBI" id="CHEBI:64479"/>
        <dbReference type="ChEBI" id="CHEBI:78449"/>
        <dbReference type="EC" id="2.3.1.39"/>
    </reaction>
</comment>
<keyword evidence="1 4" id="KW-0808">Transferase</keyword>
<dbReference type="SUPFAM" id="SSF55048">
    <property type="entry name" value="Probable ACP-binding domain of malonyl-CoA ACP transacylase"/>
    <property type="match status" value="1"/>
</dbReference>